<organism evidence="3 4">
    <name type="scientific">Paracidovorax konjaci</name>
    <dbReference type="NCBI Taxonomy" id="32040"/>
    <lineage>
        <taxon>Bacteria</taxon>
        <taxon>Pseudomonadati</taxon>
        <taxon>Pseudomonadota</taxon>
        <taxon>Betaproteobacteria</taxon>
        <taxon>Burkholderiales</taxon>
        <taxon>Comamonadaceae</taxon>
        <taxon>Paracidovorax</taxon>
    </lineage>
</organism>
<protein>
    <recommendedName>
        <fullName evidence="5">Transmembrane protein</fullName>
    </recommendedName>
</protein>
<dbReference type="RefSeq" id="WP_092953660.1">
    <property type="nucleotide sequence ID" value="NZ_FOMQ01000009.1"/>
</dbReference>
<keyword evidence="2" id="KW-0472">Membrane</keyword>
<dbReference type="EMBL" id="FOMQ01000009">
    <property type="protein sequence ID" value="SFD94441.1"/>
    <property type="molecule type" value="Genomic_DNA"/>
</dbReference>
<dbReference type="STRING" id="32040.SAMN04489710_109142"/>
<dbReference type="AlphaFoldDB" id="A0A1I1WHH1"/>
<proteinExistence type="predicted"/>
<dbReference type="Proteomes" id="UP000199517">
    <property type="component" value="Unassembled WGS sequence"/>
</dbReference>
<feature type="compositionally biased region" description="Basic and acidic residues" evidence="1">
    <location>
        <begin position="59"/>
        <end position="78"/>
    </location>
</feature>
<reference evidence="4" key="1">
    <citation type="submission" date="2016-10" db="EMBL/GenBank/DDBJ databases">
        <authorList>
            <person name="Varghese N."/>
            <person name="Submissions S."/>
        </authorList>
    </citation>
    <scope>NUCLEOTIDE SEQUENCE [LARGE SCALE GENOMIC DNA]</scope>
    <source>
        <strain evidence="4">DSM 7481</strain>
    </source>
</reference>
<sequence length="108" mass="11502">MYLVVIGWLYVTVMMAVAEASSPQGSLLGALITFTLYGLLPLAIVVYILGTPGRKRALHARERQEAADRAAAKRKESDLSAPPDPDAGSHPPAADPGQAHRSAVREEP</sequence>
<evidence type="ECO:0000256" key="2">
    <source>
        <dbReference type="SAM" id="Phobius"/>
    </source>
</evidence>
<keyword evidence="2" id="KW-1133">Transmembrane helix</keyword>
<evidence type="ECO:0000313" key="4">
    <source>
        <dbReference type="Proteomes" id="UP000199517"/>
    </source>
</evidence>
<feature type="region of interest" description="Disordered" evidence="1">
    <location>
        <begin position="59"/>
        <end position="108"/>
    </location>
</feature>
<gene>
    <name evidence="3" type="ORF">SAMN04489710_109142</name>
</gene>
<evidence type="ECO:0008006" key="5">
    <source>
        <dbReference type="Google" id="ProtNLM"/>
    </source>
</evidence>
<feature type="transmembrane region" description="Helical" evidence="2">
    <location>
        <begin position="30"/>
        <end position="49"/>
    </location>
</feature>
<accession>A0A1I1WHH1</accession>
<dbReference type="OrthoDB" id="8565731at2"/>
<evidence type="ECO:0000256" key="1">
    <source>
        <dbReference type="SAM" id="MobiDB-lite"/>
    </source>
</evidence>
<keyword evidence="2" id="KW-0812">Transmembrane</keyword>
<name>A0A1I1WHH1_9BURK</name>
<keyword evidence="4" id="KW-1185">Reference proteome</keyword>
<evidence type="ECO:0000313" key="3">
    <source>
        <dbReference type="EMBL" id="SFD94441.1"/>
    </source>
</evidence>